<feature type="compositionally biased region" description="Basic and acidic residues" evidence="10">
    <location>
        <begin position="388"/>
        <end position="409"/>
    </location>
</feature>
<evidence type="ECO:0000259" key="11">
    <source>
        <dbReference type="Pfam" id="PF04065"/>
    </source>
</evidence>
<keyword evidence="4" id="KW-0963">Cytoplasm</keyword>
<dbReference type="InterPro" id="IPR007207">
    <property type="entry name" value="Not_N"/>
</dbReference>
<dbReference type="InterPro" id="IPR038635">
    <property type="entry name" value="CCR4-NOT_su2/3/5_C_sf"/>
</dbReference>
<reference evidence="13 14" key="2">
    <citation type="submission" date="2018-11" db="EMBL/GenBank/DDBJ databases">
        <authorList>
            <consortium name="Pathogen Informatics"/>
        </authorList>
    </citation>
    <scope>NUCLEOTIDE SEQUENCE [LARGE SCALE GENOMIC DNA]</scope>
</reference>
<dbReference type="InterPro" id="IPR040168">
    <property type="entry name" value="Not2/3/5"/>
</dbReference>
<evidence type="ECO:0000313" key="14">
    <source>
        <dbReference type="Proteomes" id="UP000274504"/>
    </source>
</evidence>
<dbReference type="EMBL" id="UYSG01000001">
    <property type="protein sequence ID" value="VDL11021.1"/>
    <property type="molecule type" value="Genomic_DNA"/>
</dbReference>
<keyword evidence="8" id="KW-0539">Nucleus</keyword>
<dbReference type="OrthoDB" id="293823at2759"/>
<feature type="domain" description="CCR4-Not complex component Not N-terminal" evidence="11">
    <location>
        <begin position="4"/>
        <end position="234"/>
    </location>
</feature>
<dbReference type="PANTHER" id="PTHR23326">
    <property type="entry name" value="CCR4 NOT-RELATED"/>
    <property type="match status" value="1"/>
</dbReference>
<evidence type="ECO:0000313" key="13">
    <source>
        <dbReference type="EMBL" id="VDL11021.1"/>
    </source>
</evidence>
<evidence type="ECO:0000256" key="7">
    <source>
        <dbReference type="ARBA" id="ARBA00023163"/>
    </source>
</evidence>
<evidence type="ECO:0000256" key="4">
    <source>
        <dbReference type="ARBA" id="ARBA00022490"/>
    </source>
</evidence>
<dbReference type="GO" id="GO:0006355">
    <property type="term" value="P:regulation of DNA-templated transcription"/>
    <property type="evidence" value="ECO:0007669"/>
    <property type="project" value="InterPro"/>
</dbReference>
<dbReference type="GO" id="GO:2000036">
    <property type="term" value="P:regulation of stem cell population maintenance"/>
    <property type="evidence" value="ECO:0007669"/>
    <property type="project" value="UniProtKB-ARBA"/>
</dbReference>
<feature type="compositionally biased region" description="Polar residues" evidence="10">
    <location>
        <begin position="270"/>
        <end position="281"/>
    </location>
</feature>
<evidence type="ECO:0000313" key="15">
    <source>
        <dbReference type="WBParaSite" id="HDID_0000000701-mRNA-1"/>
    </source>
</evidence>
<keyword evidence="9" id="KW-0175">Coiled coil</keyword>
<evidence type="ECO:0000256" key="5">
    <source>
        <dbReference type="ARBA" id="ARBA00022491"/>
    </source>
</evidence>
<feature type="compositionally biased region" description="Polar residues" evidence="10">
    <location>
        <begin position="377"/>
        <end position="387"/>
    </location>
</feature>
<feature type="compositionally biased region" description="Low complexity" evidence="10">
    <location>
        <begin position="488"/>
        <end position="505"/>
    </location>
</feature>
<feature type="compositionally biased region" description="Basic and acidic residues" evidence="10">
    <location>
        <begin position="418"/>
        <end position="442"/>
    </location>
</feature>
<evidence type="ECO:0000256" key="2">
    <source>
        <dbReference type="ARBA" id="ARBA00004496"/>
    </source>
</evidence>
<evidence type="ECO:0000256" key="3">
    <source>
        <dbReference type="ARBA" id="ARBA00007682"/>
    </source>
</evidence>
<name>A0A0R3S7J3_HYMDI</name>
<feature type="domain" description="NOT2/NOT3/NOT5 C-terminal" evidence="12">
    <location>
        <begin position="747"/>
        <end position="853"/>
    </location>
</feature>
<dbReference type="WBParaSite" id="HDID_0000000701-mRNA-1">
    <property type="protein sequence ID" value="HDID_0000000701-mRNA-1"/>
    <property type="gene ID" value="HDID_0000000701"/>
</dbReference>
<comment type="subcellular location">
    <subcellularLocation>
        <location evidence="2">Cytoplasm</location>
    </subcellularLocation>
    <subcellularLocation>
        <location evidence="1">Nucleus</location>
    </subcellularLocation>
</comment>
<sequence>MGDKRRLQCDIDRTLKRVQEGRAAFQEILDKFEASSNQTQKEKYENDLKKEIKRLQRFRDQIKTWITSNEIKDKRQLEEARRLIEQDMERFKVIEKETKTKAYSKEGLLSADIKKDPLQKEKEELDDWLKQSICTLNQKVEAYEYELETLSSTGRKKRADREKHAQMEEKKLKLQITLFHTERLETVLRLLDNECLETSKVRELREAIDFAIESIDETNPGDDYKSLYDELHLDDLGDKGILTPSAISTPAFIDIDTTPTPAASTKPSTLDNLESTTSPSFIQPLLHHSPASSNASSSLERSKAIVYEEKMIVTPPTALSASTPIKEKKEKTKASLPALNQTAPPSVNLTTTLNKKSFAGAAAAKQQQQEIPRPEPTVQQQSEQQTIAHRENYAKVAGESKKEKGKKESQQQQTQQTTEHDAKPETRVTKGEKKKAEDLKVVHDASAAVTTVPSAANSSSPRNAATIVAETSTSIASTASKNPLFTVTPTSTAEPSSQQQQTSEQNKNGPRQMVCVNPRDALAPFRNRQLDQNRFAPPELKHHLQSLECAYRRMPQPTDLSRARMLITKRPAITPSYYPSEPMRNMDSEQYFMSLDASTLFFIFYYLDGTKAQYLAAKALKKMSWRFHTKYMFWFQRNEEPKQITDEYESGAYLYFDYPSMRQSKKDEFLFEYKYLEDNELEMEKRAVEDIYRNFFSPFRNRQPDLNRIVPTELKDHLRCLDLAYSRMQEPEEVPIARKVISRRAITNPELIRSYYPSKPMRNMNYMQYFMNLDASTLFFICYYFNNTKAQYLAAKVLKARSWIFNKKYQIWLKRSGPPKELTKDFEVASYHYFDSENLMIAKWDNIRLDYNEIEDDE</sequence>
<dbReference type="Pfam" id="PF04065">
    <property type="entry name" value="Not3"/>
    <property type="match status" value="1"/>
</dbReference>
<accession>A0A0R3S7J3</accession>
<feature type="region of interest" description="Disordered" evidence="10">
    <location>
        <begin position="253"/>
        <end position="298"/>
    </location>
</feature>
<evidence type="ECO:0000259" key="12">
    <source>
        <dbReference type="Pfam" id="PF04153"/>
    </source>
</evidence>
<dbReference type="GO" id="GO:0005634">
    <property type="term" value="C:nucleus"/>
    <property type="evidence" value="ECO:0007669"/>
    <property type="project" value="UniProtKB-SubCell"/>
</dbReference>
<organism evidence="15">
    <name type="scientific">Hymenolepis diminuta</name>
    <name type="common">Rat tapeworm</name>
    <dbReference type="NCBI Taxonomy" id="6216"/>
    <lineage>
        <taxon>Eukaryota</taxon>
        <taxon>Metazoa</taxon>
        <taxon>Spiralia</taxon>
        <taxon>Lophotrochozoa</taxon>
        <taxon>Platyhelminthes</taxon>
        <taxon>Cestoda</taxon>
        <taxon>Eucestoda</taxon>
        <taxon>Cyclophyllidea</taxon>
        <taxon>Hymenolepididae</taxon>
        <taxon>Hymenolepis</taxon>
    </lineage>
</organism>
<dbReference type="Proteomes" id="UP000274504">
    <property type="component" value="Unassembled WGS sequence"/>
</dbReference>
<feature type="region of interest" description="Disordered" evidence="10">
    <location>
        <begin position="318"/>
        <end position="442"/>
    </location>
</feature>
<proteinExistence type="inferred from homology"/>
<dbReference type="GO" id="GO:0030015">
    <property type="term" value="C:CCR4-NOT core complex"/>
    <property type="evidence" value="ECO:0007669"/>
    <property type="project" value="InterPro"/>
</dbReference>
<feature type="compositionally biased region" description="Low complexity" evidence="10">
    <location>
        <begin position="257"/>
        <end position="269"/>
    </location>
</feature>
<keyword evidence="7" id="KW-0804">Transcription</keyword>
<protein>
    <submittedName>
        <fullName evidence="15">Not3 domain-containing protein</fullName>
    </submittedName>
</protein>
<feature type="coiled-coil region" evidence="9">
    <location>
        <begin position="41"/>
        <end position="97"/>
    </location>
</feature>
<keyword evidence="5" id="KW-0678">Repressor</keyword>
<dbReference type="AlphaFoldDB" id="A0A0R3S7J3"/>
<comment type="similarity">
    <text evidence="3">Belongs to the CNOT2/3/5 family.</text>
</comment>
<dbReference type="Pfam" id="PF04153">
    <property type="entry name" value="NOT2_3_5_C"/>
    <property type="match status" value="2"/>
</dbReference>
<dbReference type="Gene3D" id="2.30.30.1020">
    <property type="entry name" value="CCR4-NOT complex subunit 2/3/5, C-terminal domain"/>
    <property type="match status" value="2"/>
</dbReference>
<evidence type="ECO:0000256" key="1">
    <source>
        <dbReference type="ARBA" id="ARBA00004123"/>
    </source>
</evidence>
<gene>
    <name evidence="13" type="ORF">HDID_LOCUS8</name>
</gene>
<dbReference type="STRING" id="6216.A0A0R3S7J3"/>
<feature type="compositionally biased region" description="Polar residues" evidence="10">
    <location>
        <begin position="338"/>
        <end position="355"/>
    </location>
</feature>
<reference evidence="15" key="1">
    <citation type="submission" date="2016-04" db="UniProtKB">
        <authorList>
            <consortium name="WormBaseParasite"/>
        </authorList>
    </citation>
    <scope>IDENTIFICATION</scope>
</reference>
<feature type="region of interest" description="Disordered" evidence="10">
    <location>
        <begin position="480"/>
        <end position="512"/>
    </location>
</feature>
<keyword evidence="6" id="KW-0805">Transcription regulation</keyword>
<feature type="compositionally biased region" description="Low complexity" evidence="10">
    <location>
        <begin position="359"/>
        <end position="369"/>
    </location>
</feature>
<feature type="domain" description="NOT2/NOT3/NOT5 C-terminal" evidence="12">
    <location>
        <begin position="554"/>
        <end position="676"/>
    </location>
</feature>
<evidence type="ECO:0000256" key="8">
    <source>
        <dbReference type="ARBA" id="ARBA00023242"/>
    </source>
</evidence>
<dbReference type="InterPro" id="IPR007282">
    <property type="entry name" value="NOT2/3/5_C"/>
</dbReference>
<evidence type="ECO:0000256" key="6">
    <source>
        <dbReference type="ARBA" id="ARBA00023015"/>
    </source>
</evidence>
<dbReference type="GO" id="GO:0005737">
    <property type="term" value="C:cytoplasm"/>
    <property type="evidence" value="ECO:0007669"/>
    <property type="project" value="UniProtKB-SubCell"/>
</dbReference>
<feature type="compositionally biased region" description="Low complexity" evidence="10">
    <location>
        <begin position="289"/>
        <end position="298"/>
    </location>
</feature>
<evidence type="ECO:0000256" key="9">
    <source>
        <dbReference type="SAM" id="Coils"/>
    </source>
</evidence>
<evidence type="ECO:0000256" key="10">
    <source>
        <dbReference type="SAM" id="MobiDB-lite"/>
    </source>
</evidence>